<feature type="signal peptide" evidence="1">
    <location>
        <begin position="1"/>
        <end position="26"/>
    </location>
</feature>
<gene>
    <name evidence="2" type="ORF">AUJ73_05075</name>
</gene>
<organism evidence="2 3">
    <name type="scientific">Candidatus Gottesmanbacteria bacterium CG1_02_37_22</name>
    <dbReference type="NCBI Taxonomy" id="1805209"/>
    <lineage>
        <taxon>Bacteria</taxon>
        <taxon>Candidatus Gottesmaniibacteriota</taxon>
    </lineage>
</organism>
<accession>A0A1J4TNB5</accession>
<dbReference type="AlphaFoldDB" id="A0A1J4TNB5"/>
<proteinExistence type="predicted"/>
<reference evidence="2 3" key="1">
    <citation type="journal article" date="2016" name="Environ. Microbiol.">
        <title>Genomic resolution of a cold subsurface aquifer community provides metabolic insights for novel microbes adapted to high CO concentrations.</title>
        <authorList>
            <person name="Probst A.J."/>
            <person name="Castelle C.J."/>
            <person name="Singh A."/>
            <person name="Brown C.T."/>
            <person name="Anantharaman K."/>
            <person name="Sharon I."/>
            <person name="Hug L.A."/>
            <person name="Burstein D."/>
            <person name="Emerson J.B."/>
            <person name="Thomas B.C."/>
            <person name="Banfield J.F."/>
        </authorList>
    </citation>
    <scope>NUCLEOTIDE SEQUENCE [LARGE SCALE GENOMIC DNA]</scope>
    <source>
        <strain evidence="2">CG1_02_37_22</strain>
    </source>
</reference>
<keyword evidence="1" id="KW-0732">Signal</keyword>
<dbReference type="STRING" id="1805209.AUJ73_05075"/>
<sequence length="213" mass="22273">MKNMKKIVSIVSGFGLLISSVMPVMAETIYPTPFPTGAHTTLVKQKVKAGNLTLKAPAEVGLADIYVSGQVVTNTGTATDFYVDDARGLKTAAQLGWIATVTYSRLTDKLDATTFVPFVDPTVGGENYNGKVYQFSPTTPTALYGALATGVTAGSVIELTEDGVTGVSTAITVMTASANNGKGMYKNNIGIQVKVPPNTPAADYESTMTFTVA</sequence>
<evidence type="ECO:0008006" key="4">
    <source>
        <dbReference type="Google" id="ProtNLM"/>
    </source>
</evidence>
<evidence type="ECO:0000256" key="1">
    <source>
        <dbReference type="SAM" id="SignalP"/>
    </source>
</evidence>
<evidence type="ECO:0000313" key="2">
    <source>
        <dbReference type="EMBL" id="OIO12777.1"/>
    </source>
</evidence>
<protein>
    <recommendedName>
        <fullName evidence="4">WxL domain-containing protein</fullName>
    </recommendedName>
</protein>
<dbReference type="EMBL" id="MNUY01000080">
    <property type="protein sequence ID" value="OIO12777.1"/>
    <property type="molecule type" value="Genomic_DNA"/>
</dbReference>
<name>A0A1J4TNB5_9BACT</name>
<evidence type="ECO:0000313" key="3">
    <source>
        <dbReference type="Proteomes" id="UP000183120"/>
    </source>
</evidence>
<feature type="chain" id="PRO_5013018017" description="WxL domain-containing protein" evidence="1">
    <location>
        <begin position="27"/>
        <end position="213"/>
    </location>
</feature>
<comment type="caution">
    <text evidence="2">The sequence shown here is derived from an EMBL/GenBank/DDBJ whole genome shotgun (WGS) entry which is preliminary data.</text>
</comment>
<dbReference type="Proteomes" id="UP000183120">
    <property type="component" value="Unassembled WGS sequence"/>
</dbReference>